<evidence type="ECO:0000313" key="1">
    <source>
        <dbReference type="EMBL" id="PHM22067.1"/>
    </source>
</evidence>
<dbReference type="Proteomes" id="UP000225605">
    <property type="component" value="Unassembled WGS sequence"/>
</dbReference>
<protein>
    <submittedName>
        <fullName evidence="1">Uncharacterized protein</fullName>
    </submittedName>
</protein>
<gene>
    <name evidence="2" type="ORF">BDE27_0632</name>
    <name evidence="1" type="ORF">Xehl_03986</name>
</gene>
<sequence>MLIGANIDNQPEGQFQHRLVAWLKQARDENGKLDKLTLEYFLTENQKVALNEHIDG</sequence>
<accession>A0A2D0IJY4</accession>
<reference evidence="1 3" key="1">
    <citation type="journal article" date="2017" name="Nat. Microbiol.">
        <title>Natural product diversity associated with the nematode symbionts Photorhabdus and Xenorhabdus.</title>
        <authorList>
            <person name="Tobias N.J."/>
            <person name="Wolff H."/>
            <person name="Djahanschiri B."/>
            <person name="Grundmann F."/>
            <person name="Kronenwerth M."/>
            <person name="Shi Y.M."/>
            <person name="Simonyi S."/>
            <person name="Grun P."/>
            <person name="Shapiro-Ilan D."/>
            <person name="Pidot S.J."/>
            <person name="Stinear T.P."/>
            <person name="Ebersberger I."/>
            <person name="Bode H.B."/>
        </authorList>
    </citation>
    <scope>NUCLEOTIDE SEQUENCE [LARGE SCALE GENOMIC DNA]</scope>
    <source>
        <strain evidence="1 3">DSM 16337</strain>
    </source>
</reference>
<dbReference type="Proteomes" id="UP000283568">
    <property type="component" value="Unassembled WGS sequence"/>
</dbReference>
<dbReference type="EMBL" id="NIBT01000044">
    <property type="protein sequence ID" value="PHM22067.1"/>
    <property type="molecule type" value="Genomic_DNA"/>
</dbReference>
<evidence type="ECO:0000313" key="4">
    <source>
        <dbReference type="Proteomes" id="UP000283568"/>
    </source>
</evidence>
<keyword evidence="4" id="KW-1185">Reference proteome</keyword>
<name>A0A2D0IJY4_9GAMM</name>
<dbReference type="RefSeq" id="WP_167450528.1">
    <property type="nucleotide sequence ID" value="NZ_CAWNOJ010000058.1"/>
</dbReference>
<dbReference type="AlphaFoldDB" id="A0A2D0IJY4"/>
<reference evidence="2 4" key="2">
    <citation type="submission" date="2018-09" db="EMBL/GenBank/DDBJ databases">
        <title>Genomic Encyclopedia of Archaeal and Bacterial Type Strains, Phase II (KMG-II): from individual species to whole genera.</title>
        <authorList>
            <person name="Goeker M."/>
        </authorList>
    </citation>
    <scope>NUCLEOTIDE SEQUENCE [LARGE SCALE GENOMIC DNA]</scope>
    <source>
        <strain evidence="2 4">DSM 16337</strain>
    </source>
</reference>
<proteinExistence type="predicted"/>
<organism evidence="1 3">
    <name type="scientific">Xenorhabdus ehlersii</name>
    <dbReference type="NCBI Taxonomy" id="290111"/>
    <lineage>
        <taxon>Bacteria</taxon>
        <taxon>Pseudomonadati</taxon>
        <taxon>Pseudomonadota</taxon>
        <taxon>Gammaproteobacteria</taxon>
        <taxon>Enterobacterales</taxon>
        <taxon>Morganellaceae</taxon>
        <taxon>Xenorhabdus</taxon>
    </lineage>
</organism>
<evidence type="ECO:0000313" key="3">
    <source>
        <dbReference type="Proteomes" id="UP000225605"/>
    </source>
</evidence>
<evidence type="ECO:0000313" key="2">
    <source>
        <dbReference type="EMBL" id="RKE92959.1"/>
    </source>
</evidence>
<comment type="caution">
    <text evidence="1">The sequence shown here is derived from an EMBL/GenBank/DDBJ whole genome shotgun (WGS) entry which is preliminary data.</text>
</comment>
<dbReference type="EMBL" id="RAQI01000001">
    <property type="protein sequence ID" value="RKE92959.1"/>
    <property type="molecule type" value="Genomic_DNA"/>
</dbReference>